<dbReference type="InterPro" id="IPR008271">
    <property type="entry name" value="Ser/Thr_kinase_AS"/>
</dbReference>
<feature type="repeat" description="WD" evidence="5">
    <location>
        <begin position="392"/>
        <end position="435"/>
    </location>
</feature>
<dbReference type="Pfam" id="PF00400">
    <property type="entry name" value="WD40"/>
    <property type="match status" value="6"/>
</dbReference>
<evidence type="ECO:0000256" key="5">
    <source>
        <dbReference type="PROSITE-ProRule" id="PRU00221"/>
    </source>
</evidence>
<evidence type="ECO:0000256" key="2">
    <source>
        <dbReference type="ARBA" id="ARBA00022737"/>
    </source>
</evidence>
<dbReference type="FunFam" id="1.10.510.10:FF:000571">
    <property type="entry name" value="Maternal embryonic leucine zipper kinase"/>
    <property type="match status" value="1"/>
</dbReference>
<dbReference type="RefSeq" id="WP_151756677.1">
    <property type="nucleotide sequence ID" value="NZ_BKZW01000001.1"/>
</dbReference>
<dbReference type="PROSITE" id="PS50011">
    <property type="entry name" value="PROTEIN_KINASE_DOM"/>
    <property type="match status" value="1"/>
</dbReference>
<protein>
    <recommendedName>
        <fullName evidence="8">Protein kinase domain-containing protein</fullName>
    </recommendedName>
</protein>
<dbReference type="PROSITE" id="PS00107">
    <property type="entry name" value="PROTEIN_KINASE_ATP"/>
    <property type="match status" value="1"/>
</dbReference>
<feature type="binding site" evidence="6">
    <location>
        <position position="41"/>
    </location>
    <ligand>
        <name>ATP</name>
        <dbReference type="ChEBI" id="CHEBI:30616"/>
    </ligand>
</feature>
<dbReference type="InterPro" id="IPR000719">
    <property type="entry name" value="Prot_kinase_dom"/>
</dbReference>
<feature type="repeat" description="WD" evidence="5">
    <location>
        <begin position="350"/>
        <end position="391"/>
    </location>
</feature>
<dbReference type="GO" id="GO:0005524">
    <property type="term" value="F:ATP binding"/>
    <property type="evidence" value="ECO:0007669"/>
    <property type="project" value="UniProtKB-UniRule"/>
</dbReference>
<dbReference type="Gene3D" id="1.10.510.10">
    <property type="entry name" value="Transferase(Phosphotransferase) domain 1"/>
    <property type="match status" value="1"/>
</dbReference>
<dbReference type="EMBL" id="BKZW01000001">
    <property type="protein sequence ID" value="GER88823.1"/>
    <property type="molecule type" value="Genomic_DNA"/>
</dbReference>
<feature type="compositionally biased region" description="Polar residues" evidence="7">
    <location>
        <begin position="294"/>
        <end position="304"/>
    </location>
</feature>
<dbReference type="InterPro" id="IPR036322">
    <property type="entry name" value="WD40_repeat_dom_sf"/>
</dbReference>
<proteinExistence type="predicted"/>
<name>A0A5J4KLZ7_9CHLR</name>
<dbReference type="InterPro" id="IPR011009">
    <property type="entry name" value="Kinase-like_dom_sf"/>
</dbReference>
<dbReference type="PROSITE" id="PS00108">
    <property type="entry name" value="PROTEIN_KINASE_ST"/>
    <property type="match status" value="1"/>
</dbReference>
<comment type="caution">
    <text evidence="9">The sequence shown here is derived from an EMBL/GenBank/DDBJ whole genome shotgun (WGS) entry which is preliminary data.</text>
</comment>
<feature type="repeat" description="WD" evidence="5">
    <location>
        <begin position="477"/>
        <end position="509"/>
    </location>
</feature>
<sequence>MSDHSGQHIGHYRLTRLLGHGGFADVYLGEHIHLGTCAAIKILDTRFSPDEVQHFRQEARMVAQLEHPHIIRILDFGVENDVPFLVMSYAPNGSMRQRYPKGTRLPVRTVVDFIKQIASALDFAHRAKLIHRDIKPENILLGQNDDILLSDFGLAVVAQSSSRNELRDVSGTIAYMAPEQARGKPQPASDQYALGIIAYEWLCGTRPFQGTYEEVVVQHAFTRPSSLREGLPEITPALDAVIMRALEKDPKLRFQNVMDFAHMLEEAALAEQRVISTTTTSPSSPYEPLAVPASGSTHETNTELSPGRTMGSGAVYTVAWSPDKRRIAFGGHDRVLQIRGATTGESLLLYKEHLGSITTIAWSPDGRWIASAGLDQAIHVWNTATGQRQTTYDGHKGMVLALAWSPDSRYLASASNGSDNTIHIWKADSGDRHLLYSNHTNWVRAIAWSPNGKVIASGAWHDIHIWDWQQGKKLFGYRGHASWVRAIDWSPQSSRIASAGEDNTVQIWEPLNKGHLICQYRGHTTWVNSVRWSPDANWIASSSKDLKVHIWDAATAGNASIYPVRTTSTYAITWLSDSKHVVSANGNGSVQVWHVKNELPS</sequence>
<accession>A0A5J4KLZ7</accession>
<dbReference type="InterPro" id="IPR001680">
    <property type="entry name" value="WD40_rpt"/>
</dbReference>
<keyword evidence="4 6" id="KW-0067">ATP-binding</keyword>
<dbReference type="PROSITE" id="PS00678">
    <property type="entry name" value="WD_REPEATS_1"/>
    <property type="match status" value="1"/>
</dbReference>
<dbReference type="CDD" id="cd14014">
    <property type="entry name" value="STKc_PknB_like"/>
    <property type="match status" value="1"/>
</dbReference>
<evidence type="ECO:0000256" key="7">
    <source>
        <dbReference type="SAM" id="MobiDB-lite"/>
    </source>
</evidence>
<dbReference type="PANTHER" id="PTHR19879:SF9">
    <property type="entry name" value="TRANSCRIPTION INITIATION FACTOR TFIID SUBUNIT 5"/>
    <property type="match status" value="1"/>
</dbReference>
<dbReference type="PANTHER" id="PTHR19879">
    <property type="entry name" value="TRANSCRIPTION INITIATION FACTOR TFIID"/>
    <property type="match status" value="1"/>
</dbReference>
<dbReference type="AlphaFoldDB" id="A0A5J4KLZ7"/>
<dbReference type="SUPFAM" id="SSF50978">
    <property type="entry name" value="WD40 repeat-like"/>
    <property type="match status" value="1"/>
</dbReference>
<dbReference type="PROSITE" id="PS50294">
    <property type="entry name" value="WD_REPEATS_REGION"/>
    <property type="match status" value="4"/>
</dbReference>
<evidence type="ECO:0000313" key="10">
    <source>
        <dbReference type="Proteomes" id="UP000326912"/>
    </source>
</evidence>
<keyword evidence="1 5" id="KW-0853">WD repeat</keyword>
<dbReference type="InterPro" id="IPR017441">
    <property type="entry name" value="Protein_kinase_ATP_BS"/>
</dbReference>
<reference evidence="9 10" key="1">
    <citation type="submission" date="2019-10" db="EMBL/GenBank/DDBJ databases">
        <title>Dictyobacter vulcani sp. nov., within the class Ktedonobacteria, isolated from soil of volcanic Mt. Zao.</title>
        <authorList>
            <person name="Zheng Y."/>
            <person name="Wang C.M."/>
            <person name="Sakai Y."/>
            <person name="Abe K."/>
            <person name="Yokota A."/>
            <person name="Yabe S."/>
        </authorList>
    </citation>
    <scope>NUCLEOTIDE SEQUENCE [LARGE SCALE GENOMIC DNA]</scope>
    <source>
        <strain evidence="9 10">W12</strain>
    </source>
</reference>
<dbReference type="Pfam" id="PF00069">
    <property type="entry name" value="Pkinase"/>
    <property type="match status" value="1"/>
</dbReference>
<dbReference type="GO" id="GO:0004672">
    <property type="term" value="F:protein kinase activity"/>
    <property type="evidence" value="ECO:0007669"/>
    <property type="project" value="InterPro"/>
</dbReference>
<gene>
    <name evidence="9" type="ORF">KDW_29850</name>
</gene>
<keyword evidence="3 6" id="KW-0547">Nucleotide-binding</keyword>
<dbReference type="SMART" id="SM00320">
    <property type="entry name" value="WD40"/>
    <property type="match status" value="7"/>
</dbReference>
<feature type="repeat" description="WD" evidence="5">
    <location>
        <begin position="520"/>
        <end position="561"/>
    </location>
</feature>
<dbReference type="InterPro" id="IPR019775">
    <property type="entry name" value="WD40_repeat_CS"/>
</dbReference>
<dbReference type="SUPFAM" id="SSF56112">
    <property type="entry name" value="Protein kinase-like (PK-like)"/>
    <property type="match status" value="1"/>
</dbReference>
<evidence type="ECO:0000313" key="9">
    <source>
        <dbReference type="EMBL" id="GER88823.1"/>
    </source>
</evidence>
<dbReference type="SMART" id="SM00220">
    <property type="entry name" value="S_TKc"/>
    <property type="match status" value="1"/>
</dbReference>
<dbReference type="Gene3D" id="2.130.10.10">
    <property type="entry name" value="YVTN repeat-like/Quinoprotein amine dehydrogenase"/>
    <property type="match status" value="2"/>
</dbReference>
<dbReference type="InterPro" id="IPR015943">
    <property type="entry name" value="WD40/YVTN_repeat-like_dom_sf"/>
</dbReference>
<evidence type="ECO:0000256" key="3">
    <source>
        <dbReference type="ARBA" id="ARBA00022741"/>
    </source>
</evidence>
<keyword evidence="2" id="KW-0677">Repeat</keyword>
<feature type="region of interest" description="Disordered" evidence="7">
    <location>
        <begin position="278"/>
        <end position="308"/>
    </location>
</feature>
<evidence type="ECO:0000256" key="6">
    <source>
        <dbReference type="PROSITE-ProRule" id="PRU10141"/>
    </source>
</evidence>
<evidence type="ECO:0000256" key="1">
    <source>
        <dbReference type="ARBA" id="ARBA00022574"/>
    </source>
</evidence>
<keyword evidence="10" id="KW-1185">Reference proteome</keyword>
<dbReference type="CDD" id="cd00200">
    <property type="entry name" value="WD40"/>
    <property type="match status" value="1"/>
</dbReference>
<feature type="domain" description="Protein kinase" evidence="8">
    <location>
        <begin position="12"/>
        <end position="265"/>
    </location>
</feature>
<dbReference type="PROSITE" id="PS50082">
    <property type="entry name" value="WD_REPEATS_2"/>
    <property type="match status" value="5"/>
</dbReference>
<evidence type="ECO:0000259" key="8">
    <source>
        <dbReference type="PROSITE" id="PS50011"/>
    </source>
</evidence>
<feature type="repeat" description="WD" evidence="5">
    <location>
        <begin position="436"/>
        <end position="476"/>
    </location>
</feature>
<dbReference type="Proteomes" id="UP000326912">
    <property type="component" value="Unassembled WGS sequence"/>
</dbReference>
<evidence type="ECO:0000256" key="4">
    <source>
        <dbReference type="ARBA" id="ARBA00022840"/>
    </source>
</evidence>
<organism evidence="9 10">
    <name type="scientific">Dictyobacter vulcani</name>
    <dbReference type="NCBI Taxonomy" id="2607529"/>
    <lineage>
        <taxon>Bacteria</taxon>
        <taxon>Bacillati</taxon>
        <taxon>Chloroflexota</taxon>
        <taxon>Ktedonobacteria</taxon>
        <taxon>Ktedonobacterales</taxon>
        <taxon>Dictyobacteraceae</taxon>
        <taxon>Dictyobacter</taxon>
    </lineage>
</organism>